<proteinExistence type="predicted"/>
<keyword evidence="3" id="KW-1185">Reference proteome</keyword>
<protein>
    <submittedName>
        <fullName evidence="2">ABC transporter permease</fullName>
    </submittedName>
</protein>
<feature type="transmembrane region" description="Helical" evidence="1">
    <location>
        <begin position="233"/>
        <end position="251"/>
    </location>
</feature>
<gene>
    <name evidence="2" type="ORF">PX52LOC_06771</name>
</gene>
<dbReference type="AlphaFoldDB" id="A0A5C1APL9"/>
<keyword evidence="1" id="KW-0472">Membrane</keyword>
<name>A0A5C1APL9_9BACT</name>
<sequence>MRFYILRALVLKELHRHAANRGGIALGLLLIAAAVMLSVFNPAGFGGGGSSATEAASTSVVGGVQHCFVCYTRENSDVIPPLVAHLEKTVPPELRQRVRLREMNADRIKEGVYYQPGVASIRLNAYTAGGQPHLRIDVFHPPGDAAAMAPFENWLWREMRVGLQEIAEQKLKALKVTNANLPPIVAENDDLWAVRESFAALRRDADEWHAGIVPEVQITREGLGGQTLELRSAIATALVVFALYFACVYLLPTLNCEERERGVLLAQALSPASPAEILMAKFLFYPVLGGALAAVIAGIYKPAVLSTLFFWSGLFTVAAGFLGIGMTIATLAKTQRAAFMGAMCYLLSVSLVLVICSTNGIPFVSNLALEYHVPRVLHASLSGSVHSVHWLHLLAAMALAAFWLVTAGWLFKRRGWQ</sequence>
<dbReference type="EMBL" id="CP042425">
    <property type="protein sequence ID" value="QEL19692.1"/>
    <property type="molecule type" value="Genomic_DNA"/>
</dbReference>
<evidence type="ECO:0000256" key="1">
    <source>
        <dbReference type="SAM" id="Phobius"/>
    </source>
</evidence>
<evidence type="ECO:0000313" key="3">
    <source>
        <dbReference type="Proteomes" id="UP000324974"/>
    </source>
</evidence>
<keyword evidence="1" id="KW-1133">Transmembrane helix</keyword>
<accession>A0A5C1APL9</accession>
<dbReference type="KEGG" id="lrs:PX52LOC_06771"/>
<keyword evidence="1" id="KW-0812">Transmembrane</keyword>
<feature type="transmembrane region" description="Helical" evidence="1">
    <location>
        <begin position="389"/>
        <end position="411"/>
    </location>
</feature>
<feature type="transmembrane region" description="Helical" evidence="1">
    <location>
        <begin position="282"/>
        <end position="303"/>
    </location>
</feature>
<organism evidence="2 3">
    <name type="scientific">Limnoglobus roseus</name>
    <dbReference type="NCBI Taxonomy" id="2598579"/>
    <lineage>
        <taxon>Bacteria</taxon>
        <taxon>Pseudomonadati</taxon>
        <taxon>Planctomycetota</taxon>
        <taxon>Planctomycetia</taxon>
        <taxon>Gemmatales</taxon>
        <taxon>Gemmataceae</taxon>
        <taxon>Limnoglobus</taxon>
    </lineage>
</organism>
<feature type="transmembrane region" description="Helical" evidence="1">
    <location>
        <begin position="344"/>
        <end position="369"/>
    </location>
</feature>
<dbReference type="Proteomes" id="UP000324974">
    <property type="component" value="Chromosome"/>
</dbReference>
<feature type="transmembrane region" description="Helical" evidence="1">
    <location>
        <begin position="309"/>
        <end position="332"/>
    </location>
</feature>
<evidence type="ECO:0000313" key="2">
    <source>
        <dbReference type="EMBL" id="QEL19692.1"/>
    </source>
</evidence>
<reference evidence="3" key="1">
    <citation type="submission" date="2019-08" db="EMBL/GenBank/DDBJ databases">
        <title>Limnoglobus roseus gen. nov., sp. nov., a novel freshwater planctomycete with a giant genome from the family Gemmataceae.</title>
        <authorList>
            <person name="Kulichevskaya I.S."/>
            <person name="Naumoff D.G."/>
            <person name="Miroshnikov K."/>
            <person name="Ivanova A."/>
            <person name="Philippov D.A."/>
            <person name="Hakobyan A."/>
            <person name="Rijpstra I.C."/>
            <person name="Sinninghe Damste J.S."/>
            <person name="Liesack W."/>
            <person name="Dedysh S.N."/>
        </authorList>
    </citation>
    <scope>NUCLEOTIDE SEQUENCE [LARGE SCALE GENOMIC DNA]</scope>
    <source>
        <strain evidence="3">PX52</strain>
    </source>
</reference>